<name>M2NM57_BAUPA</name>
<dbReference type="GeneID" id="19113171"/>
<dbReference type="AlphaFoldDB" id="M2NM57"/>
<dbReference type="HOGENOM" id="CLU_1864758_0_0_1"/>
<gene>
    <name evidence="1" type="ORF">BAUCODRAFT_371843</name>
</gene>
<proteinExistence type="predicted"/>
<dbReference type="RefSeq" id="XP_007672761.1">
    <property type="nucleotide sequence ID" value="XM_007674571.1"/>
</dbReference>
<keyword evidence="2" id="KW-1185">Reference proteome</keyword>
<organism evidence="1 2">
    <name type="scientific">Baudoinia panamericana (strain UAMH 10762)</name>
    <name type="common">Angels' share fungus</name>
    <name type="synonym">Baudoinia compniacensis (strain UAMH 10762)</name>
    <dbReference type="NCBI Taxonomy" id="717646"/>
    <lineage>
        <taxon>Eukaryota</taxon>
        <taxon>Fungi</taxon>
        <taxon>Dikarya</taxon>
        <taxon>Ascomycota</taxon>
        <taxon>Pezizomycotina</taxon>
        <taxon>Dothideomycetes</taxon>
        <taxon>Dothideomycetidae</taxon>
        <taxon>Mycosphaerellales</taxon>
        <taxon>Teratosphaeriaceae</taxon>
        <taxon>Baudoinia</taxon>
    </lineage>
</organism>
<accession>M2NM57</accession>
<dbReference type="EMBL" id="KB445551">
    <property type="protein sequence ID" value="EMD00261.1"/>
    <property type="molecule type" value="Genomic_DNA"/>
</dbReference>
<protein>
    <submittedName>
        <fullName evidence="1">Uncharacterized protein</fullName>
    </submittedName>
</protein>
<sequence>MPWSCAQRCEVVSLVAVRTEPWDSCIEKLGAIDLVRRSTIEERGIVWHNCSGGPLQVTSQVPLRCGTLQFAVSAKAMHDGRDCRAFNNMRAMLLAAQATVLHRGMAREALWLPPAKSRTVESLAGYCDIGTLQDRER</sequence>
<evidence type="ECO:0000313" key="1">
    <source>
        <dbReference type="EMBL" id="EMD00261.1"/>
    </source>
</evidence>
<evidence type="ECO:0000313" key="2">
    <source>
        <dbReference type="Proteomes" id="UP000011761"/>
    </source>
</evidence>
<dbReference type="KEGG" id="bcom:BAUCODRAFT_371843"/>
<reference evidence="1 2" key="1">
    <citation type="journal article" date="2012" name="PLoS Pathog.">
        <title>Diverse lifestyles and strategies of plant pathogenesis encoded in the genomes of eighteen Dothideomycetes fungi.</title>
        <authorList>
            <person name="Ohm R.A."/>
            <person name="Feau N."/>
            <person name="Henrissat B."/>
            <person name="Schoch C.L."/>
            <person name="Horwitz B.A."/>
            <person name="Barry K.W."/>
            <person name="Condon B.J."/>
            <person name="Copeland A.C."/>
            <person name="Dhillon B."/>
            <person name="Glaser F."/>
            <person name="Hesse C.N."/>
            <person name="Kosti I."/>
            <person name="LaButti K."/>
            <person name="Lindquist E.A."/>
            <person name="Lucas S."/>
            <person name="Salamov A.A."/>
            <person name="Bradshaw R.E."/>
            <person name="Ciuffetti L."/>
            <person name="Hamelin R.C."/>
            <person name="Kema G.H.J."/>
            <person name="Lawrence C."/>
            <person name="Scott J.A."/>
            <person name="Spatafora J.W."/>
            <person name="Turgeon B.G."/>
            <person name="de Wit P.J.G.M."/>
            <person name="Zhong S."/>
            <person name="Goodwin S.B."/>
            <person name="Grigoriev I.V."/>
        </authorList>
    </citation>
    <scope>NUCLEOTIDE SEQUENCE [LARGE SCALE GENOMIC DNA]</scope>
    <source>
        <strain evidence="1 2">UAMH 10762</strain>
    </source>
</reference>
<dbReference type="Proteomes" id="UP000011761">
    <property type="component" value="Unassembled WGS sequence"/>
</dbReference>